<keyword evidence="1" id="KW-0812">Transmembrane</keyword>
<feature type="transmembrane region" description="Helical" evidence="1">
    <location>
        <begin position="62"/>
        <end position="80"/>
    </location>
</feature>
<evidence type="ECO:0000256" key="1">
    <source>
        <dbReference type="SAM" id="Phobius"/>
    </source>
</evidence>
<dbReference type="Proteomes" id="UP000649768">
    <property type="component" value="Unassembled WGS sequence"/>
</dbReference>
<keyword evidence="1" id="KW-0472">Membrane</keyword>
<protein>
    <submittedName>
        <fullName evidence="2">Uncharacterized protein</fullName>
    </submittedName>
</protein>
<evidence type="ECO:0000313" key="2">
    <source>
        <dbReference type="EMBL" id="MBD8511953.1"/>
    </source>
</evidence>
<evidence type="ECO:0000313" key="3">
    <source>
        <dbReference type="Proteomes" id="UP000649768"/>
    </source>
</evidence>
<reference evidence="2 3" key="1">
    <citation type="submission" date="2020-09" db="EMBL/GenBank/DDBJ databases">
        <title>Photobacterium sp. CAU 1568 isolated from sand of Sido Beach.</title>
        <authorList>
            <person name="Kim W."/>
        </authorList>
    </citation>
    <scope>NUCLEOTIDE SEQUENCE [LARGE SCALE GENOMIC DNA]</scope>
    <source>
        <strain evidence="2 3">CAU 1568</strain>
    </source>
</reference>
<dbReference type="RefSeq" id="WP_192014783.1">
    <property type="nucleotide sequence ID" value="NZ_JACYTP010000002.1"/>
</dbReference>
<organism evidence="2 3">
    <name type="scientific">Photobacterium arenosum</name>
    <dbReference type="NCBI Taxonomy" id="2774143"/>
    <lineage>
        <taxon>Bacteria</taxon>
        <taxon>Pseudomonadati</taxon>
        <taxon>Pseudomonadota</taxon>
        <taxon>Gammaproteobacteria</taxon>
        <taxon>Vibrionales</taxon>
        <taxon>Vibrionaceae</taxon>
        <taxon>Photobacterium</taxon>
    </lineage>
</organism>
<proteinExistence type="predicted"/>
<feature type="transmembrane region" description="Helical" evidence="1">
    <location>
        <begin position="6"/>
        <end position="24"/>
    </location>
</feature>
<sequence length="84" mass="9217">MHTIYVIGGGLLLLGLFFVVSWFTGQPFARFLKPFLLAWLICAAVNLWVGVVDAGYSLAEELPIFAVVFAIPAVIAWLLAKHRG</sequence>
<dbReference type="EMBL" id="JACYTP010000002">
    <property type="protein sequence ID" value="MBD8511953.1"/>
    <property type="molecule type" value="Genomic_DNA"/>
</dbReference>
<gene>
    <name evidence="2" type="ORF">IFO68_04545</name>
</gene>
<keyword evidence="3" id="KW-1185">Reference proteome</keyword>
<accession>A0ABR9BHB2</accession>
<name>A0ABR9BHB2_9GAMM</name>
<feature type="transmembrane region" description="Helical" evidence="1">
    <location>
        <begin position="36"/>
        <end position="56"/>
    </location>
</feature>
<keyword evidence="1" id="KW-1133">Transmembrane helix</keyword>
<comment type="caution">
    <text evidence="2">The sequence shown here is derived from an EMBL/GenBank/DDBJ whole genome shotgun (WGS) entry which is preliminary data.</text>
</comment>